<protein>
    <submittedName>
        <fullName evidence="1">Uncharacterized protein</fullName>
    </submittedName>
</protein>
<sequence length="95" mass="11215">MENLSTGYRIFGVNRAFQPGVGLVIGGCRKYVFSSVFRVELCEGFDYRWAEEVLVRYRLMKPGNDDRDEQRRENPYRTRSHVPAVIMFDQSSWEE</sequence>
<proteinExistence type="predicted"/>
<gene>
    <name evidence="1" type="ORF">BECKLPF1236B_GA0070989_10132</name>
</gene>
<name>A0A450VZH7_9GAMM</name>
<organism evidence="1">
    <name type="scientific">Candidatus Kentrum sp. LPFa</name>
    <dbReference type="NCBI Taxonomy" id="2126335"/>
    <lineage>
        <taxon>Bacteria</taxon>
        <taxon>Pseudomonadati</taxon>
        <taxon>Pseudomonadota</taxon>
        <taxon>Gammaproteobacteria</taxon>
        <taxon>Candidatus Kentrum</taxon>
    </lineage>
</organism>
<evidence type="ECO:0000313" key="1">
    <source>
        <dbReference type="EMBL" id="VFK10211.1"/>
    </source>
</evidence>
<dbReference type="AlphaFoldDB" id="A0A450VZH7"/>
<dbReference type="EMBL" id="CAADFK010000013">
    <property type="protein sequence ID" value="VFK10211.1"/>
    <property type="molecule type" value="Genomic_DNA"/>
</dbReference>
<reference evidence="1" key="1">
    <citation type="submission" date="2019-02" db="EMBL/GenBank/DDBJ databases">
        <authorList>
            <person name="Gruber-Vodicka R. H."/>
            <person name="Seah K. B. B."/>
        </authorList>
    </citation>
    <scope>NUCLEOTIDE SEQUENCE</scope>
    <source>
        <strain evidence="1">BECK_S313</strain>
    </source>
</reference>
<accession>A0A450VZH7</accession>